<evidence type="ECO:0000256" key="1">
    <source>
        <dbReference type="SAM" id="MobiDB-lite"/>
    </source>
</evidence>
<dbReference type="Gene3D" id="2.120.10.30">
    <property type="entry name" value="TolB, C-terminal domain"/>
    <property type="match status" value="1"/>
</dbReference>
<feature type="domain" description="PKD/Chitinase" evidence="2">
    <location>
        <begin position="508"/>
        <end position="594"/>
    </location>
</feature>
<dbReference type="Pfam" id="PF07995">
    <property type="entry name" value="GSDH"/>
    <property type="match status" value="2"/>
</dbReference>
<dbReference type="HOGENOM" id="CLU_012705_0_0_11"/>
<dbReference type="CDD" id="cd00146">
    <property type="entry name" value="PKD"/>
    <property type="match status" value="1"/>
</dbReference>
<evidence type="ECO:0000313" key="4">
    <source>
        <dbReference type="Proteomes" id="UP000004705"/>
    </source>
</evidence>
<reference evidence="3 4" key="1">
    <citation type="journal article" date="2012" name="Stand. Genomic Sci.">
        <title>Genome sequence of the soil bacterium Saccharomonospora azurea type strain (NA-128(T)).</title>
        <authorList>
            <person name="Klenk H.P."/>
            <person name="Held B."/>
            <person name="Lucas S."/>
            <person name="Lapidus A."/>
            <person name="Copeland A."/>
            <person name="Hammon N."/>
            <person name="Pitluck S."/>
            <person name="Goodwin L.A."/>
            <person name="Han C."/>
            <person name="Tapia R."/>
            <person name="Brambilla E.M."/>
            <person name="Potter G."/>
            <person name="Land M."/>
            <person name="Ivanova N."/>
            <person name="Rohde M."/>
            <person name="Goker M."/>
            <person name="Detter J.C."/>
            <person name="Kyrpides N.C."/>
            <person name="Woyke T."/>
        </authorList>
    </citation>
    <scope>NUCLEOTIDE SEQUENCE [LARGE SCALE GENOMIC DNA]</scope>
    <source>
        <strain evidence="3 4">NA-128</strain>
    </source>
</reference>
<evidence type="ECO:0000313" key="3">
    <source>
        <dbReference type="EMBL" id="EHY88977.1"/>
    </source>
</evidence>
<dbReference type="PANTHER" id="PTHR19328:SF13">
    <property type="entry name" value="HIPL1 PROTEIN"/>
    <property type="match status" value="1"/>
</dbReference>
<proteinExistence type="predicted"/>
<dbReference type="InterPro" id="IPR013783">
    <property type="entry name" value="Ig-like_fold"/>
</dbReference>
<sequence>MTSPETRSRTRLRPLAVITAVLVVGATMLTGALGMATPGQVRTNDESVLYPPRDDVEGAGVEAAAVPEGFRDETAISGLTEPTVAAFAPDGTTFVGDKDGVIRVWDDVDSDTSRVFADLSTEVFNGWDRGLLGLAVHPEFPEKPHVYAFYTRDAPPGQTAPVWNDQCPSPPGYTEDGCVVTNRLVKLTMGEDGVAQAPETLVDGWCQQYPSHSADTLAFGPDGALYASAGEGASFNFADYGQQGNPCADPPGDAGTDLTIPDARGGSLRAQSPRRPDGEPAVLNGSVIRIDPDTGEGVAGNPYADSADENKRRILAYGFRNPFRFVVHPESNEVWVGDVGEARADEINRFVPDSTEAPNFGWPCFEGAEPHPSWQATGLTMCDTLYAEGSDRKPVLQYTSGEKVSPDDTCPNTGGASLSGFAFADGETLPEPYRGALFFSDSTRGCIWVMGKDADGAPNPADVTTFAQGLSVPVQLEFGPDGALYYVSLDTGELRRIVHDDDPNTEPEAVIKAKPTEGKSPLLVMFDGRGSSDPDGDRLRYEWDLDGDGEFDDGRLPIAFWIYPEKEFVRPALKVTDPGGKSSIARVDVVVDNAPAPEPTPVIDTPDTDLRWHVGQKVSFSGGATDAKDGTLPESALTWKLTMRHCAHDGHCHSHDIETFTGSSGEFIAPDHPYPSHLELTLSARDSDGNVGTKTIELQPKTVDLTFKSDPEGIGVTVGNYGVVTDSTIRVIVGSSLSVSAAARIEIPPYVLVFDRWEDGAGASRIIDAPEEPTTYTVYYTIE</sequence>
<dbReference type="InterPro" id="IPR011042">
    <property type="entry name" value="6-blade_b-propeller_TolB-like"/>
</dbReference>
<name>H8GEN2_9PSEU</name>
<dbReference type="GO" id="GO:0005975">
    <property type="term" value="P:carbohydrate metabolic process"/>
    <property type="evidence" value="ECO:0007669"/>
    <property type="project" value="UniProtKB-ARBA"/>
</dbReference>
<dbReference type="EMBL" id="CM001466">
    <property type="protein sequence ID" value="EHY88977.1"/>
    <property type="molecule type" value="Genomic_DNA"/>
</dbReference>
<dbReference type="SUPFAM" id="SSF50952">
    <property type="entry name" value="Soluble quinoprotein glucose dehydrogenase"/>
    <property type="match status" value="1"/>
</dbReference>
<gene>
    <name evidence="3" type="ORF">SacazDRAFT_02065</name>
</gene>
<dbReference type="Proteomes" id="UP000004705">
    <property type="component" value="Chromosome"/>
</dbReference>
<dbReference type="AlphaFoldDB" id="H8GEN2"/>
<accession>H8GEN2</accession>
<dbReference type="Gene3D" id="2.60.40.10">
    <property type="entry name" value="Immunoglobulins"/>
    <property type="match status" value="1"/>
</dbReference>
<dbReference type="InterPro" id="IPR012938">
    <property type="entry name" value="Glc/Sorbosone_DH"/>
</dbReference>
<dbReference type="InterPro" id="IPR022409">
    <property type="entry name" value="PKD/Chitinase_dom"/>
</dbReference>
<evidence type="ECO:0000259" key="2">
    <source>
        <dbReference type="SMART" id="SM00089"/>
    </source>
</evidence>
<dbReference type="SMART" id="SM00089">
    <property type="entry name" value="PKD"/>
    <property type="match status" value="1"/>
</dbReference>
<organism evidence="3 4">
    <name type="scientific">Saccharomonospora azurea NA-128</name>
    <dbReference type="NCBI Taxonomy" id="882081"/>
    <lineage>
        <taxon>Bacteria</taxon>
        <taxon>Bacillati</taxon>
        <taxon>Actinomycetota</taxon>
        <taxon>Actinomycetes</taxon>
        <taxon>Pseudonocardiales</taxon>
        <taxon>Pseudonocardiaceae</taxon>
        <taxon>Saccharomonospora</taxon>
    </lineage>
</organism>
<keyword evidence="4" id="KW-1185">Reference proteome</keyword>
<protein>
    <submittedName>
        <fullName evidence="3">Glucose/sorbosone dehydrogenase</fullName>
    </submittedName>
</protein>
<dbReference type="PANTHER" id="PTHR19328">
    <property type="entry name" value="HEDGEHOG-INTERACTING PROTEIN"/>
    <property type="match status" value="1"/>
</dbReference>
<dbReference type="InterPro" id="IPR011041">
    <property type="entry name" value="Quinoprot_gluc/sorb_DH_b-prop"/>
</dbReference>
<dbReference type="SUPFAM" id="SSF49299">
    <property type="entry name" value="PKD domain"/>
    <property type="match status" value="1"/>
</dbReference>
<dbReference type="InterPro" id="IPR035986">
    <property type="entry name" value="PKD_dom_sf"/>
</dbReference>
<feature type="region of interest" description="Disordered" evidence="1">
    <location>
        <begin position="263"/>
        <end position="305"/>
    </location>
</feature>